<dbReference type="PRINTS" id="PR00455">
    <property type="entry name" value="HTHTETR"/>
</dbReference>
<gene>
    <name evidence="6" type="primary">betI_11</name>
    <name evidence="6" type="ORF">GALL_510180</name>
</gene>
<dbReference type="InterPro" id="IPR039538">
    <property type="entry name" value="BetI_C"/>
</dbReference>
<dbReference type="GO" id="GO:0000976">
    <property type="term" value="F:transcription cis-regulatory region binding"/>
    <property type="evidence" value="ECO:0007669"/>
    <property type="project" value="TreeGrafter"/>
</dbReference>
<dbReference type="EMBL" id="MLJW01005951">
    <property type="protein sequence ID" value="OIQ67402.1"/>
    <property type="molecule type" value="Genomic_DNA"/>
</dbReference>
<feature type="domain" description="HTH tetR-type" evidence="5">
    <location>
        <begin position="15"/>
        <end position="75"/>
    </location>
</feature>
<dbReference type="PANTHER" id="PTHR30055">
    <property type="entry name" value="HTH-TYPE TRANSCRIPTIONAL REGULATOR RUTR"/>
    <property type="match status" value="1"/>
</dbReference>
<accession>A0A1J5P864</accession>
<evidence type="ECO:0000313" key="6">
    <source>
        <dbReference type="EMBL" id="OIQ67402.1"/>
    </source>
</evidence>
<dbReference type="Pfam" id="PF00440">
    <property type="entry name" value="TetR_N"/>
    <property type="match status" value="1"/>
</dbReference>
<reference evidence="6" key="1">
    <citation type="submission" date="2016-10" db="EMBL/GenBank/DDBJ databases">
        <title>Sequence of Gallionella enrichment culture.</title>
        <authorList>
            <person name="Poehlein A."/>
            <person name="Muehling M."/>
            <person name="Daniel R."/>
        </authorList>
    </citation>
    <scope>NUCLEOTIDE SEQUENCE</scope>
</reference>
<dbReference type="AlphaFoldDB" id="A0A1J5P864"/>
<proteinExistence type="predicted"/>
<dbReference type="InterPro" id="IPR036271">
    <property type="entry name" value="Tet_transcr_reg_TetR-rel_C_sf"/>
</dbReference>
<comment type="caution">
    <text evidence="6">The sequence shown here is derived from an EMBL/GenBank/DDBJ whole genome shotgun (WGS) entry which is preliminary data.</text>
</comment>
<dbReference type="SUPFAM" id="SSF46689">
    <property type="entry name" value="Homeodomain-like"/>
    <property type="match status" value="1"/>
</dbReference>
<sequence length="215" mass="23195">MADGVRRKFRREGEAQRQGDLIAAALELIAEGGPQAATVRAIAARAGVTPGLIRHYFHTKEDLLCAAYASFMQRMTDDHRATVADGVADPVARLARFVVASLTPPMVDARAVGLWAGFIHLVQHDPVMRAVHHKTYHAFRFELDVLIAEALASVGRGDSPEELRRHAISCNALIDGLWMEGSSLPDAFSDGELPRLGVANIGLLLGLDLAAALED</sequence>
<keyword evidence="4" id="KW-0804">Transcription</keyword>
<dbReference type="PANTHER" id="PTHR30055:SF228">
    <property type="entry name" value="TRANSCRIPTIONAL REGULATOR-RELATED"/>
    <property type="match status" value="1"/>
</dbReference>
<dbReference type="PROSITE" id="PS50977">
    <property type="entry name" value="HTH_TETR_2"/>
    <property type="match status" value="1"/>
</dbReference>
<evidence type="ECO:0000259" key="5">
    <source>
        <dbReference type="PROSITE" id="PS50977"/>
    </source>
</evidence>
<dbReference type="InterPro" id="IPR001647">
    <property type="entry name" value="HTH_TetR"/>
</dbReference>
<dbReference type="InterPro" id="IPR023772">
    <property type="entry name" value="DNA-bd_HTH_TetR-type_CS"/>
</dbReference>
<dbReference type="InterPro" id="IPR009057">
    <property type="entry name" value="Homeodomain-like_sf"/>
</dbReference>
<protein>
    <submittedName>
        <fullName evidence="6">HTH-type transcriptional regulator BetI</fullName>
    </submittedName>
</protein>
<keyword evidence="3" id="KW-0238">DNA-binding</keyword>
<dbReference type="PROSITE" id="PS01081">
    <property type="entry name" value="HTH_TETR_1"/>
    <property type="match status" value="1"/>
</dbReference>
<dbReference type="SUPFAM" id="SSF48498">
    <property type="entry name" value="Tetracyclin repressor-like, C-terminal domain"/>
    <property type="match status" value="1"/>
</dbReference>
<organism evidence="6">
    <name type="scientific">mine drainage metagenome</name>
    <dbReference type="NCBI Taxonomy" id="410659"/>
    <lineage>
        <taxon>unclassified sequences</taxon>
        <taxon>metagenomes</taxon>
        <taxon>ecological metagenomes</taxon>
    </lineage>
</organism>
<name>A0A1J5P864_9ZZZZ</name>
<evidence type="ECO:0000256" key="4">
    <source>
        <dbReference type="ARBA" id="ARBA00023163"/>
    </source>
</evidence>
<dbReference type="Pfam" id="PF13977">
    <property type="entry name" value="TetR_C_6"/>
    <property type="match status" value="1"/>
</dbReference>
<dbReference type="InterPro" id="IPR050109">
    <property type="entry name" value="HTH-type_TetR-like_transc_reg"/>
</dbReference>
<evidence type="ECO:0000256" key="1">
    <source>
        <dbReference type="ARBA" id="ARBA00022491"/>
    </source>
</evidence>
<keyword evidence="2" id="KW-0805">Transcription regulation</keyword>
<dbReference type="Gene3D" id="1.10.357.10">
    <property type="entry name" value="Tetracycline Repressor, domain 2"/>
    <property type="match status" value="1"/>
</dbReference>
<evidence type="ECO:0000256" key="2">
    <source>
        <dbReference type="ARBA" id="ARBA00023015"/>
    </source>
</evidence>
<evidence type="ECO:0000256" key="3">
    <source>
        <dbReference type="ARBA" id="ARBA00023125"/>
    </source>
</evidence>
<dbReference type="GO" id="GO:0003700">
    <property type="term" value="F:DNA-binding transcription factor activity"/>
    <property type="evidence" value="ECO:0007669"/>
    <property type="project" value="TreeGrafter"/>
</dbReference>
<keyword evidence="1" id="KW-0678">Repressor</keyword>